<dbReference type="Pfam" id="PF06985">
    <property type="entry name" value="HET"/>
    <property type="match status" value="1"/>
</dbReference>
<dbReference type="PANTHER" id="PTHR33112">
    <property type="entry name" value="DOMAIN PROTEIN, PUTATIVE-RELATED"/>
    <property type="match status" value="1"/>
</dbReference>
<organism evidence="2 3">
    <name type="scientific">Cladobotryum mycophilum</name>
    <dbReference type="NCBI Taxonomy" id="491253"/>
    <lineage>
        <taxon>Eukaryota</taxon>
        <taxon>Fungi</taxon>
        <taxon>Dikarya</taxon>
        <taxon>Ascomycota</taxon>
        <taxon>Pezizomycotina</taxon>
        <taxon>Sordariomycetes</taxon>
        <taxon>Hypocreomycetidae</taxon>
        <taxon>Hypocreales</taxon>
        <taxon>Hypocreaceae</taxon>
        <taxon>Cladobotryum</taxon>
    </lineage>
</organism>
<evidence type="ECO:0000259" key="1">
    <source>
        <dbReference type="Pfam" id="PF06985"/>
    </source>
</evidence>
<reference evidence="2 3" key="1">
    <citation type="submission" date="2024-01" db="EMBL/GenBank/DDBJ databases">
        <title>Complete genome of Cladobotryum mycophilum ATHUM6906.</title>
        <authorList>
            <person name="Christinaki A.C."/>
            <person name="Myridakis A.I."/>
            <person name="Kouvelis V.N."/>
        </authorList>
    </citation>
    <scope>NUCLEOTIDE SEQUENCE [LARGE SCALE GENOMIC DNA]</scope>
    <source>
        <strain evidence="2 3">ATHUM6906</strain>
    </source>
</reference>
<proteinExistence type="predicted"/>
<evidence type="ECO:0000313" key="3">
    <source>
        <dbReference type="Proteomes" id="UP001338125"/>
    </source>
</evidence>
<feature type="domain" description="Heterokaryon incompatibility" evidence="1">
    <location>
        <begin position="155"/>
        <end position="208"/>
    </location>
</feature>
<dbReference type="PANTHER" id="PTHR33112:SF16">
    <property type="entry name" value="HETEROKARYON INCOMPATIBILITY DOMAIN-CONTAINING PROTEIN"/>
    <property type="match status" value="1"/>
</dbReference>
<protein>
    <recommendedName>
        <fullName evidence="1">Heterokaryon incompatibility domain-containing protein</fullName>
    </recommendedName>
</protein>
<keyword evidence="3" id="KW-1185">Reference proteome</keyword>
<sequence length="208" mass="23393">MFQTDQFFFEDVVVSAGQGCRGCEFLELVLSAVFKAYTEFNKKDSLLKWTTAQFTLEVTSKDGSVRKMQFFYPRGARMRIVGMPPSALLSGDTSLFMSFNRAYTFVQQCEADHQSCGSGRNVALPKRLLHVTEIANSNADVGIKLVTTEGMTGTYACLSHCWGDPKLIHSKALSSTIHEYHTFIPWSELPKTFQDAVTLCRKLDIEYL</sequence>
<gene>
    <name evidence="2" type="ORF">PT974_05392</name>
</gene>
<evidence type="ECO:0000313" key="2">
    <source>
        <dbReference type="EMBL" id="KAK5991996.1"/>
    </source>
</evidence>
<dbReference type="EMBL" id="JAVFKD010000012">
    <property type="protein sequence ID" value="KAK5991996.1"/>
    <property type="molecule type" value="Genomic_DNA"/>
</dbReference>
<dbReference type="InterPro" id="IPR010730">
    <property type="entry name" value="HET"/>
</dbReference>
<name>A0ABR0SJI2_9HYPO</name>
<dbReference type="Proteomes" id="UP001338125">
    <property type="component" value="Unassembled WGS sequence"/>
</dbReference>
<comment type="caution">
    <text evidence="2">The sequence shown here is derived from an EMBL/GenBank/DDBJ whole genome shotgun (WGS) entry which is preliminary data.</text>
</comment>
<accession>A0ABR0SJI2</accession>